<keyword evidence="2" id="KW-1185">Reference proteome</keyword>
<sequence>MMGHLLELFASTVADVGHDHLIWNVDVLDVSCGLRKVHRGSEQTRSYSAGRSLIYTIRFTILFSLLDFHGGYDENFTYRWIPDKSGALELLIPLHVYTSTSITDMGNILT</sequence>
<dbReference type="EMBL" id="JAHQIW010003484">
    <property type="protein sequence ID" value="KAJ1358824.1"/>
    <property type="molecule type" value="Genomic_DNA"/>
</dbReference>
<dbReference type="AlphaFoldDB" id="A0AAD5QRE7"/>
<dbReference type="Proteomes" id="UP001196413">
    <property type="component" value="Unassembled WGS sequence"/>
</dbReference>
<gene>
    <name evidence="1" type="ORF">KIN20_017352</name>
</gene>
<name>A0AAD5QRE7_PARTN</name>
<evidence type="ECO:0000313" key="1">
    <source>
        <dbReference type="EMBL" id="KAJ1358824.1"/>
    </source>
</evidence>
<organism evidence="1 2">
    <name type="scientific">Parelaphostrongylus tenuis</name>
    <name type="common">Meningeal worm</name>
    <dbReference type="NCBI Taxonomy" id="148309"/>
    <lineage>
        <taxon>Eukaryota</taxon>
        <taxon>Metazoa</taxon>
        <taxon>Ecdysozoa</taxon>
        <taxon>Nematoda</taxon>
        <taxon>Chromadorea</taxon>
        <taxon>Rhabditida</taxon>
        <taxon>Rhabditina</taxon>
        <taxon>Rhabditomorpha</taxon>
        <taxon>Strongyloidea</taxon>
        <taxon>Metastrongylidae</taxon>
        <taxon>Parelaphostrongylus</taxon>
    </lineage>
</organism>
<reference evidence="1" key="1">
    <citation type="submission" date="2021-06" db="EMBL/GenBank/DDBJ databases">
        <title>Parelaphostrongylus tenuis whole genome reference sequence.</title>
        <authorList>
            <person name="Garwood T.J."/>
            <person name="Larsen P.A."/>
            <person name="Fountain-Jones N.M."/>
            <person name="Garbe J.R."/>
            <person name="Macchietto M.G."/>
            <person name="Kania S.A."/>
            <person name="Gerhold R.W."/>
            <person name="Richards J.E."/>
            <person name="Wolf T.M."/>
        </authorList>
    </citation>
    <scope>NUCLEOTIDE SEQUENCE</scope>
    <source>
        <strain evidence="1">MNPRO001-30</strain>
        <tissue evidence="1">Meninges</tissue>
    </source>
</reference>
<comment type="caution">
    <text evidence="1">The sequence shown here is derived from an EMBL/GenBank/DDBJ whole genome shotgun (WGS) entry which is preliminary data.</text>
</comment>
<accession>A0AAD5QRE7</accession>
<protein>
    <submittedName>
        <fullName evidence="1">Uncharacterized protein</fullName>
    </submittedName>
</protein>
<evidence type="ECO:0000313" key="2">
    <source>
        <dbReference type="Proteomes" id="UP001196413"/>
    </source>
</evidence>
<proteinExistence type="predicted"/>